<keyword evidence="2" id="KW-0012">Acyltransferase</keyword>
<dbReference type="CDD" id="cd04301">
    <property type="entry name" value="NAT_SF"/>
    <property type="match status" value="1"/>
</dbReference>
<dbReference type="Pfam" id="PF00583">
    <property type="entry name" value="Acetyltransf_1"/>
    <property type="match status" value="1"/>
</dbReference>
<protein>
    <submittedName>
        <fullName evidence="4">GNAT family N-acetyltransferase</fullName>
    </submittedName>
</protein>
<keyword evidence="1" id="KW-0808">Transferase</keyword>
<feature type="domain" description="N-acetyltransferase" evidence="3">
    <location>
        <begin position="3"/>
        <end position="151"/>
    </location>
</feature>
<keyword evidence="5" id="KW-1185">Reference proteome</keyword>
<evidence type="ECO:0000259" key="3">
    <source>
        <dbReference type="PROSITE" id="PS51186"/>
    </source>
</evidence>
<name>A0ABS6BHS4_9SPHN</name>
<dbReference type="Proteomes" id="UP000776276">
    <property type="component" value="Unassembled WGS sequence"/>
</dbReference>
<evidence type="ECO:0000313" key="5">
    <source>
        <dbReference type="Proteomes" id="UP000776276"/>
    </source>
</evidence>
<comment type="caution">
    <text evidence="4">The sequence shown here is derived from an EMBL/GenBank/DDBJ whole genome shotgun (WGS) entry which is preliminary data.</text>
</comment>
<dbReference type="RefSeq" id="WP_216322959.1">
    <property type="nucleotide sequence ID" value="NZ_JAHKRT010000003.1"/>
</dbReference>
<proteinExistence type="predicted"/>
<reference evidence="4 5" key="1">
    <citation type="submission" date="2021-06" db="EMBL/GenBank/DDBJ databases">
        <title>Sphingomonas sp. XMGL2, whole genome shotgun sequencing project.</title>
        <authorList>
            <person name="Zhao G."/>
            <person name="Shen L."/>
        </authorList>
    </citation>
    <scope>NUCLEOTIDE SEQUENCE [LARGE SCALE GENOMIC DNA]</scope>
    <source>
        <strain evidence="4 5">XMGL2</strain>
    </source>
</reference>
<dbReference type="PANTHER" id="PTHR43877:SF2">
    <property type="entry name" value="AMINOALKYLPHOSPHONATE N-ACETYLTRANSFERASE-RELATED"/>
    <property type="match status" value="1"/>
</dbReference>
<dbReference type="InterPro" id="IPR050832">
    <property type="entry name" value="Bact_Acetyltransf"/>
</dbReference>
<sequence length="151" mass="16484">MVIAYRDAVEADLPAIVALLADDELGAEREDVAAPLVASYVDAFHAIAATHHLRLIVAVDGERIVGTMQFLLIPGLSSRGSWHGQIEAVRIAADLRGQGQGEAFVRWAIEQCRLAGCASVQLVSHESRRAAHRFWRKLGFVPSHVGFKLHL</sequence>
<dbReference type="PROSITE" id="PS51186">
    <property type="entry name" value="GNAT"/>
    <property type="match status" value="1"/>
</dbReference>
<dbReference type="InterPro" id="IPR000182">
    <property type="entry name" value="GNAT_dom"/>
</dbReference>
<accession>A0ABS6BHS4</accession>
<dbReference type="EMBL" id="JAHKRT010000003">
    <property type="protein sequence ID" value="MBU3077851.1"/>
    <property type="molecule type" value="Genomic_DNA"/>
</dbReference>
<dbReference type="PANTHER" id="PTHR43877">
    <property type="entry name" value="AMINOALKYLPHOSPHONATE N-ACETYLTRANSFERASE-RELATED-RELATED"/>
    <property type="match status" value="1"/>
</dbReference>
<gene>
    <name evidence="4" type="ORF">KOF26_08245</name>
</gene>
<organism evidence="4 5">
    <name type="scientific">Sphingomonas quercus</name>
    <dbReference type="NCBI Taxonomy" id="2842451"/>
    <lineage>
        <taxon>Bacteria</taxon>
        <taxon>Pseudomonadati</taxon>
        <taxon>Pseudomonadota</taxon>
        <taxon>Alphaproteobacteria</taxon>
        <taxon>Sphingomonadales</taxon>
        <taxon>Sphingomonadaceae</taxon>
        <taxon>Sphingomonas</taxon>
    </lineage>
</organism>
<evidence type="ECO:0000313" key="4">
    <source>
        <dbReference type="EMBL" id="MBU3077851.1"/>
    </source>
</evidence>
<evidence type="ECO:0000256" key="1">
    <source>
        <dbReference type="ARBA" id="ARBA00022679"/>
    </source>
</evidence>
<evidence type="ECO:0000256" key="2">
    <source>
        <dbReference type="ARBA" id="ARBA00023315"/>
    </source>
</evidence>